<dbReference type="SUPFAM" id="SSF47384">
    <property type="entry name" value="Homodimeric domain of signal transducing histidine kinase"/>
    <property type="match status" value="1"/>
</dbReference>
<dbReference type="PROSITE" id="PS50113">
    <property type="entry name" value="PAC"/>
    <property type="match status" value="1"/>
</dbReference>
<evidence type="ECO:0000256" key="6">
    <source>
        <dbReference type="ARBA" id="ARBA00022777"/>
    </source>
</evidence>
<evidence type="ECO:0000256" key="1">
    <source>
        <dbReference type="ARBA" id="ARBA00000085"/>
    </source>
</evidence>
<dbReference type="PRINTS" id="PR00344">
    <property type="entry name" value="BCTRLSENSOR"/>
</dbReference>
<dbReference type="STRING" id="225004.SAMN02745152_00586"/>
<dbReference type="Pfam" id="PF02518">
    <property type="entry name" value="HATPase_c"/>
    <property type="match status" value="1"/>
</dbReference>
<dbReference type="Pfam" id="PF00989">
    <property type="entry name" value="PAS"/>
    <property type="match status" value="1"/>
</dbReference>
<evidence type="ECO:0000256" key="8">
    <source>
        <dbReference type="ARBA" id="ARBA00023012"/>
    </source>
</evidence>
<keyword evidence="5" id="KW-0547">Nucleotide-binding</keyword>
<sequence>MQEFSNRVYEKLSKLSPGQIELFFSEIKNQNEVFQSIFQSLSTGLVSVEKNWKVTQINKAAERYLPLKSSPEENRNQKFYDFIDDEEIYKFLKGCDENNRTNLSEEYTVSTPGGSVRFIEISVMPLVQNNEISGNIIMIEDVTQKRSQEVLLHRMETMAGLTNIAASVAHEIKNPLGAISIHIQLLQKAIRKKREGDGMLPDPKFTENYLEVVNQEIDRLNKIVVDFLMAVRPVSANFSLVKVNTLLTDFIGFIAPEFNEKKIKVESKLCKEDPKLLIDEKLFREVLVNIAQNALAAIEERFRTSIKTNAFEEVFFGKILIKTETKDDKFILKISDNGTGMSEEVKSRIFEPYYTTKANGTGLGMAMSYKIIKEFSGDISVDSVLGEGSEFTITIPIPQTQKKLLTHDEEVR</sequence>
<name>A0A1T4LLR1_9SPIR</name>
<dbReference type="SUPFAM" id="SSF55874">
    <property type="entry name" value="ATPase domain of HSP90 chaperone/DNA topoisomerase II/histidine kinase"/>
    <property type="match status" value="1"/>
</dbReference>
<dbReference type="InterPro" id="IPR003661">
    <property type="entry name" value="HisK_dim/P_dom"/>
</dbReference>
<dbReference type="GeneID" id="303366854"/>
<evidence type="ECO:0000259" key="10">
    <source>
        <dbReference type="PROSITE" id="PS50113"/>
    </source>
</evidence>
<dbReference type="CDD" id="cd00130">
    <property type="entry name" value="PAS"/>
    <property type="match status" value="1"/>
</dbReference>
<dbReference type="GO" id="GO:0006355">
    <property type="term" value="P:regulation of DNA-templated transcription"/>
    <property type="evidence" value="ECO:0007669"/>
    <property type="project" value="InterPro"/>
</dbReference>
<gene>
    <name evidence="11" type="ORF">SAMN02745152_00586</name>
</gene>
<keyword evidence="4" id="KW-0808">Transferase</keyword>
<protein>
    <recommendedName>
        <fullName evidence="2">histidine kinase</fullName>
        <ecNumber evidence="2">2.7.13.3</ecNumber>
    </recommendedName>
</protein>
<dbReference type="GO" id="GO:0005524">
    <property type="term" value="F:ATP binding"/>
    <property type="evidence" value="ECO:0007669"/>
    <property type="project" value="UniProtKB-KW"/>
</dbReference>
<dbReference type="OrthoDB" id="1931120at2"/>
<keyword evidence="12" id="KW-1185">Reference proteome</keyword>
<dbReference type="CDD" id="cd00082">
    <property type="entry name" value="HisKA"/>
    <property type="match status" value="1"/>
</dbReference>
<dbReference type="InterPro" id="IPR000700">
    <property type="entry name" value="PAS-assoc_C"/>
</dbReference>
<dbReference type="SMART" id="SM00387">
    <property type="entry name" value="HATPase_c"/>
    <property type="match status" value="1"/>
</dbReference>
<evidence type="ECO:0000256" key="2">
    <source>
        <dbReference type="ARBA" id="ARBA00012438"/>
    </source>
</evidence>
<dbReference type="InterPro" id="IPR004358">
    <property type="entry name" value="Sig_transdc_His_kin-like_C"/>
</dbReference>
<keyword evidence="8" id="KW-0902">Two-component regulatory system</keyword>
<dbReference type="AlphaFoldDB" id="A0A1T4LLR1"/>
<proteinExistence type="predicted"/>
<dbReference type="InterPro" id="IPR003594">
    <property type="entry name" value="HATPase_dom"/>
</dbReference>
<dbReference type="InterPro" id="IPR005467">
    <property type="entry name" value="His_kinase_dom"/>
</dbReference>
<evidence type="ECO:0000259" key="9">
    <source>
        <dbReference type="PROSITE" id="PS50109"/>
    </source>
</evidence>
<dbReference type="SUPFAM" id="SSF55785">
    <property type="entry name" value="PYP-like sensor domain (PAS domain)"/>
    <property type="match status" value="1"/>
</dbReference>
<dbReference type="PANTHER" id="PTHR43065:SF10">
    <property type="entry name" value="PEROXIDE STRESS-ACTIVATED HISTIDINE KINASE MAK3"/>
    <property type="match status" value="1"/>
</dbReference>
<feature type="domain" description="PAC" evidence="10">
    <location>
        <begin position="103"/>
        <end position="154"/>
    </location>
</feature>
<organism evidence="11 12">
    <name type="scientific">Treponema berlinense</name>
    <dbReference type="NCBI Taxonomy" id="225004"/>
    <lineage>
        <taxon>Bacteria</taxon>
        <taxon>Pseudomonadati</taxon>
        <taxon>Spirochaetota</taxon>
        <taxon>Spirochaetia</taxon>
        <taxon>Spirochaetales</taxon>
        <taxon>Treponemataceae</taxon>
        <taxon>Treponema</taxon>
    </lineage>
</organism>
<keyword evidence="7" id="KW-0067">ATP-binding</keyword>
<evidence type="ECO:0000256" key="7">
    <source>
        <dbReference type="ARBA" id="ARBA00022840"/>
    </source>
</evidence>
<accession>A0A1T4LLR1</accession>
<keyword evidence="6" id="KW-0418">Kinase</keyword>
<dbReference type="Proteomes" id="UP000190395">
    <property type="component" value="Unassembled WGS sequence"/>
</dbReference>
<dbReference type="PROSITE" id="PS50109">
    <property type="entry name" value="HIS_KIN"/>
    <property type="match status" value="1"/>
</dbReference>
<dbReference type="Gene3D" id="3.30.450.20">
    <property type="entry name" value="PAS domain"/>
    <property type="match status" value="1"/>
</dbReference>
<dbReference type="InterPro" id="IPR035965">
    <property type="entry name" value="PAS-like_dom_sf"/>
</dbReference>
<dbReference type="SMART" id="SM00091">
    <property type="entry name" value="PAS"/>
    <property type="match status" value="1"/>
</dbReference>
<dbReference type="NCBIfam" id="TIGR00229">
    <property type="entry name" value="sensory_box"/>
    <property type="match status" value="1"/>
</dbReference>
<dbReference type="GO" id="GO:0000155">
    <property type="term" value="F:phosphorelay sensor kinase activity"/>
    <property type="evidence" value="ECO:0007669"/>
    <property type="project" value="InterPro"/>
</dbReference>
<dbReference type="PANTHER" id="PTHR43065">
    <property type="entry name" value="SENSOR HISTIDINE KINASE"/>
    <property type="match status" value="1"/>
</dbReference>
<dbReference type="InterPro" id="IPR036890">
    <property type="entry name" value="HATPase_C_sf"/>
</dbReference>
<dbReference type="EMBL" id="FUXC01000002">
    <property type="protein sequence ID" value="SJZ55458.1"/>
    <property type="molecule type" value="Genomic_DNA"/>
</dbReference>
<feature type="domain" description="Histidine kinase" evidence="9">
    <location>
        <begin position="167"/>
        <end position="399"/>
    </location>
</feature>
<dbReference type="InterPro" id="IPR000014">
    <property type="entry name" value="PAS"/>
</dbReference>
<evidence type="ECO:0000313" key="11">
    <source>
        <dbReference type="EMBL" id="SJZ55458.1"/>
    </source>
</evidence>
<evidence type="ECO:0000256" key="4">
    <source>
        <dbReference type="ARBA" id="ARBA00022679"/>
    </source>
</evidence>
<evidence type="ECO:0000256" key="3">
    <source>
        <dbReference type="ARBA" id="ARBA00022553"/>
    </source>
</evidence>
<dbReference type="Gene3D" id="1.10.287.130">
    <property type="match status" value="1"/>
</dbReference>
<dbReference type="Pfam" id="PF00512">
    <property type="entry name" value="HisKA"/>
    <property type="match status" value="1"/>
</dbReference>
<evidence type="ECO:0000313" key="12">
    <source>
        <dbReference type="Proteomes" id="UP000190395"/>
    </source>
</evidence>
<keyword evidence="3" id="KW-0597">Phosphoprotein</keyword>
<dbReference type="InterPro" id="IPR013767">
    <property type="entry name" value="PAS_fold"/>
</dbReference>
<reference evidence="11 12" key="1">
    <citation type="submission" date="2017-02" db="EMBL/GenBank/DDBJ databases">
        <authorList>
            <person name="Peterson S.W."/>
        </authorList>
    </citation>
    <scope>NUCLEOTIDE SEQUENCE [LARGE SCALE GENOMIC DNA]</scope>
    <source>
        <strain evidence="11 12">ATCC BAA-909</strain>
    </source>
</reference>
<dbReference type="InterPro" id="IPR036097">
    <property type="entry name" value="HisK_dim/P_sf"/>
</dbReference>
<dbReference type="SMART" id="SM00388">
    <property type="entry name" value="HisKA"/>
    <property type="match status" value="1"/>
</dbReference>
<dbReference type="EC" id="2.7.13.3" evidence="2"/>
<comment type="catalytic activity">
    <reaction evidence="1">
        <text>ATP + protein L-histidine = ADP + protein N-phospho-L-histidine.</text>
        <dbReference type="EC" id="2.7.13.3"/>
    </reaction>
</comment>
<evidence type="ECO:0000256" key="5">
    <source>
        <dbReference type="ARBA" id="ARBA00022741"/>
    </source>
</evidence>
<dbReference type="RefSeq" id="WP_078930332.1">
    <property type="nucleotide sequence ID" value="NZ_CAMFAQ010000013.1"/>
</dbReference>
<dbReference type="Gene3D" id="3.30.565.10">
    <property type="entry name" value="Histidine kinase-like ATPase, C-terminal domain"/>
    <property type="match status" value="1"/>
</dbReference>